<protein>
    <submittedName>
        <fullName evidence="2">Uncharacterized protein</fullName>
    </submittedName>
</protein>
<evidence type="ECO:0000256" key="1">
    <source>
        <dbReference type="SAM" id="Phobius"/>
    </source>
</evidence>
<feature type="transmembrane region" description="Helical" evidence="1">
    <location>
        <begin position="171"/>
        <end position="192"/>
    </location>
</feature>
<feature type="transmembrane region" description="Helical" evidence="1">
    <location>
        <begin position="278"/>
        <end position="301"/>
    </location>
</feature>
<reference evidence="2" key="2">
    <citation type="journal article" date="2021" name="PeerJ">
        <title>Extensive microbial diversity within the chicken gut microbiome revealed by metagenomics and culture.</title>
        <authorList>
            <person name="Gilroy R."/>
            <person name="Ravi A."/>
            <person name="Getino M."/>
            <person name="Pursley I."/>
            <person name="Horton D.L."/>
            <person name="Alikhan N.F."/>
            <person name="Baker D."/>
            <person name="Gharbi K."/>
            <person name="Hall N."/>
            <person name="Watson M."/>
            <person name="Adriaenssens E.M."/>
            <person name="Foster-Nyarko E."/>
            <person name="Jarju S."/>
            <person name="Secka A."/>
            <person name="Antonio M."/>
            <person name="Oren A."/>
            <person name="Chaudhuri R.R."/>
            <person name="La Ragione R."/>
            <person name="Hildebrand F."/>
            <person name="Pallen M.J."/>
        </authorList>
    </citation>
    <scope>NUCLEOTIDE SEQUENCE</scope>
    <source>
        <strain evidence="2">CHK178-757</strain>
    </source>
</reference>
<gene>
    <name evidence="2" type="ORF">IAB46_01660</name>
</gene>
<name>A0A9D1JPL7_9FIRM</name>
<accession>A0A9D1JPL7</accession>
<evidence type="ECO:0000313" key="3">
    <source>
        <dbReference type="Proteomes" id="UP000823927"/>
    </source>
</evidence>
<proteinExistence type="predicted"/>
<sequence>MNKTVLNNYTTLAQRSQLRLDEKNGIIYGQRSGFPVLVYAADARYPYLLTVSLSAARVGGALDKDAWKAFSKEHKPVQNVKNEGNIVAMHLAANNNVDKLCENFNQSLDALIGFLMANGYTKVCQFCGQEIDTEPYYVGSSLMHLCPSCAARVSQDMQLSSQKQKEKKENVAAGIVGALVGSLIGVLCIVLVGQLGYVAAVSGLVMAICTLKGYELLGGKISVKGIVISAVLMVVMTFVGDQIDWAIVIMRELGYDLMYSFRLIPLLLADGSIVASSYWGNLALVYIFAVIGAVPCAMSMIRGQKEKSRMFKIGTM</sequence>
<feature type="transmembrane region" description="Helical" evidence="1">
    <location>
        <begin position="198"/>
        <end position="214"/>
    </location>
</feature>
<dbReference type="AlphaFoldDB" id="A0A9D1JPL7"/>
<keyword evidence="1" id="KW-0472">Membrane</keyword>
<dbReference type="EMBL" id="DVIT01000007">
    <property type="protein sequence ID" value="HIS46261.1"/>
    <property type="molecule type" value="Genomic_DNA"/>
</dbReference>
<dbReference type="Proteomes" id="UP000823927">
    <property type="component" value="Unassembled WGS sequence"/>
</dbReference>
<feature type="transmembrane region" description="Helical" evidence="1">
    <location>
        <begin position="226"/>
        <end position="250"/>
    </location>
</feature>
<organism evidence="2 3">
    <name type="scientific">Candidatus Scybalocola faecigallinarum</name>
    <dbReference type="NCBI Taxonomy" id="2840941"/>
    <lineage>
        <taxon>Bacteria</taxon>
        <taxon>Bacillati</taxon>
        <taxon>Bacillota</taxon>
        <taxon>Clostridia</taxon>
        <taxon>Lachnospirales</taxon>
        <taxon>Lachnospiraceae</taxon>
        <taxon>Lachnospiraceae incertae sedis</taxon>
        <taxon>Candidatus Scybalocola (ex Gilroy et al. 2021)</taxon>
    </lineage>
</organism>
<reference evidence="2" key="1">
    <citation type="submission" date="2020-10" db="EMBL/GenBank/DDBJ databases">
        <authorList>
            <person name="Gilroy R."/>
        </authorList>
    </citation>
    <scope>NUCLEOTIDE SEQUENCE</scope>
    <source>
        <strain evidence="2">CHK178-757</strain>
    </source>
</reference>
<comment type="caution">
    <text evidence="2">The sequence shown here is derived from an EMBL/GenBank/DDBJ whole genome shotgun (WGS) entry which is preliminary data.</text>
</comment>
<evidence type="ECO:0000313" key="2">
    <source>
        <dbReference type="EMBL" id="HIS46261.1"/>
    </source>
</evidence>
<keyword evidence="1" id="KW-1133">Transmembrane helix</keyword>
<keyword evidence="1" id="KW-0812">Transmembrane</keyword>